<keyword evidence="2" id="KW-0489">Methyltransferase</keyword>
<name>A0A059FFH8_9PROT</name>
<evidence type="ECO:0000313" key="3">
    <source>
        <dbReference type="Proteomes" id="UP000024816"/>
    </source>
</evidence>
<keyword evidence="3" id="KW-1185">Reference proteome</keyword>
<sequence>MSHQLARNKGPASPRFDVCCVIDQGPQFFTEVVLWAICARQHLPADRYRLIVYVVGNGPADLIDWLENRDIEVRQAERPVPDSIICNAIVPFLDSHDADWVISTSSSLFFVRDPGPLFGSSRIRALPNDNARPPAETFRQLLSEAMPDRPYRPGFSPFPGPGGMRETHINNISSAMIAVPATRCRELAEIWKKWALWLNEKADLLANPALFADKASFALAMEDLGEDVDFLPLQAGAILPSLLNIETPYALHIPAAHVPRTPNRFNENKTLRKFKLRPGAAEAIQDLNACIREAVREIRELPSARKALDVFLNPEISEQHIRNEAANDPEFDNQSFWDNRYTTNIALGSGVGSRGTNMHLKRELISDFLDEMKPESILDVGCGDFEVLSGIDLKATYLGLDVSSVVVERNRVMFPGKSFKNTDFAALDDVTEYEADVVFNFEVLIHQHTYDAYTRLVRNIVNAARKGGFISGYIQDPRPHLSSAIIAWHEPLTETLEKMGAKNIQIRAASSDTEAMCYVSFER</sequence>
<organism evidence="2 3">
    <name type="scientific">Hyphomonas jannaschiana VP2</name>
    <dbReference type="NCBI Taxonomy" id="1280952"/>
    <lineage>
        <taxon>Bacteria</taxon>
        <taxon>Pseudomonadati</taxon>
        <taxon>Pseudomonadota</taxon>
        <taxon>Alphaproteobacteria</taxon>
        <taxon>Hyphomonadales</taxon>
        <taxon>Hyphomonadaceae</taxon>
        <taxon>Hyphomonas</taxon>
    </lineage>
</organism>
<dbReference type="PATRIC" id="fig|1280952.3.peg.1629"/>
<protein>
    <submittedName>
        <fullName evidence="2">Methyltransferase</fullName>
    </submittedName>
</protein>
<dbReference type="OrthoDB" id="20930at2"/>
<dbReference type="EMBL" id="ARYJ01000004">
    <property type="protein sequence ID" value="KCZ89263.1"/>
    <property type="molecule type" value="Genomic_DNA"/>
</dbReference>
<accession>A0A059FFH8</accession>
<evidence type="ECO:0000259" key="1">
    <source>
        <dbReference type="Pfam" id="PF08241"/>
    </source>
</evidence>
<dbReference type="GO" id="GO:0008757">
    <property type="term" value="F:S-adenosylmethionine-dependent methyltransferase activity"/>
    <property type="evidence" value="ECO:0007669"/>
    <property type="project" value="InterPro"/>
</dbReference>
<feature type="domain" description="Methyltransferase type 11" evidence="1">
    <location>
        <begin position="378"/>
        <end position="470"/>
    </location>
</feature>
<dbReference type="AlphaFoldDB" id="A0A059FFH8"/>
<dbReference type="eggNOG" id="COG0500">
    <property type="taxonomic scope" value="Bacteria"/>
</dbReference>
<dbReference type="Proteomes" id="UP000024816">
    <property type="component" value="Unassembled WGS sequence"/>
</dbReference>
<dbReference type="RefSeq" id="WP_035580578.1">
    <property type="nucleotide sequence ID" value="NZ_ARYJ01000004.1"/>
</dbReference>
<dbReference type="GO" id="GO:0032259">
    <property type="term" value="P:methylation"/>
    <property type="evidence" value="ECO:0007669"/>
    <property type="project" value="UniProtKB-KW"/>
</dbReference>
<dbReference type="Gene3D" id="3.40.50.150">
    <property type="entry name" value="Vaccinia Virus protein VP39"/>
    <property type="match status" value="1"/>
</dbReference>
<dbReference type="InterPro" id="IPR029063">
    <property type="entry name" value="SAM-dependent_MTases_sf"/>
</dbReference>
<dbReference type="STRING" id="1280952.HJA_08197"/>
<gene>
    <name evidence="2" type="ORF">HJA_08197</name>
</gene>
<keyword evidence="2" id="KW-0808">Transferase</keyword>
<dbReference type="SUPFAM" id="SSF53335">
    <property type="entry name" value="S-adenosyl-L-methionine-dependent methyltransferases"/>
    <property type="match status" value="1"/>
</dbReference>
<proteinExistence type="predicted"/>
<dbReference type="InterPro" id="IPR013216">
    <property type="entry name" value="Methyltransf_11"/>
</dbReference>
<comment type="caution">
    <text evidence="2">The sequence shown here is derived from an EMBL/GenBank/DDBJ whole genome shotgun (WGS) entry which is preliminary data.</text>
</comment>
<evidence type="ECO:0000313" key="2">
    <source>
        <dbReference type="EMBL" id="KCZ89263.1"/>
    </source>
</evidence>
<dbReference type="Pfam" id="PF08241">
    <property type="entry name" value="Methyltransf_11"/>
    <property type="match status" value="1"/>
</dbReference>
<reference evidence="2 3" key="1">
    <citation type="journal article" date="2014" name="Antonie Van Leeuwenhoek">
        <title>Hyphomonas beringensis sp. nov. and Hyphomonas chukchiensis sp. nov., isolated from surface seawater of the Bering Sea and Chukchi Sea.</title>
        <authorList>
            <person name="Li C."/>
            <person name="Lai Q."/>
            <person name="Li G."/>
            <person name="Dong C."/>
            <person name="Wang J."/>
            <person name="Liao Y."/>
            <person name="Shao Z."/>
        </authorList>
    </citation>
    <scope>NUCLEOTIDE SEQUENCE [LARGE SCALE GENOMIC DNA]</scope>
    <source>
        <strain evidence="2 3">VP2</strain>
    </source>
</reference>